<evidence type="ECO:0000256" key="3">
    <source>
        <dbReference type="SAM" id="SignalP"/>
    </source>
</evidence>
<gene>
    <name evidence="5" type="ORF">KUTeg_006543</name>
</gene>
<keyword evidence="2" id="KW-0472">Membrane</keyword>
<evidence type="ECO:0000256" key="1">
    <source>
        <dbReference type="SAM" id="MobiDB-lite"/>
    </source>
</evidence>
<dbReference type="PANTHER" id="PTHR14684">
    <property type="entry name" value="THIOREDOXIN DOMAIN-CONTAINING PROTEIN 15"/>
    <property type="match status" value="1"/>
</dbReference>
<feature type="transmembrane region" description="Helical" evidence="2">
    <location>
        <begin position="353"/>
        <end position="371"/>
    </location>
</feature>
<feature type="domain" description="Thioredoxin" evidence="4">
    <location>
        <begin position="198"/>
        <end position="328"/>
    </location>
</feature>
<dbReference type="InterPro" id="IPR042418">
    <property type="entry name" value="TXNDC15"/>
</dbReference>
<organism evidence="5 6">
    <name type="scientific">Tegillarca granosa</name>
    <name type="common">Malaysian cockle</name>
    <name type="synonym">Anadara granosa</name>
    <dbReference type="NCBI Taxonomy" id="220873"/>
    <lineage>
        <taxon>Eukaryota</taxon>
        <taxon>Metazoa</taxon>
        <taxon>Spiralia</taxon>
        <taxon>Lophotrochozoa</taxon>
        <taxon>Mollusca</taxon>
        <taxon>Bivalvia</taxon>
        <taxon>Autobranchia</taxon>
        <taxon>Pteriomorphia</taxon>
        <taxon>Arcoida</taxon>
        <taxon>Arcoidea</taxon>
        <taxon>Arcidae</taxon>
        <taxon>Tegillarca</taxon>
    </lineage>
</organism>
<accession>A0ABQ9FF08</accession>
<evidence type="ECO:0000259" key="4">
    <source>
        <dbReference type="PROSITE" id="PS51352"/>
    </source>
</evidence>
<feature type="non-terminal residue" evidence="5">
    <location>
        <position position="382"/>
    </location>
</feature>
<evidence type="ECO:0000313" key="5">
    <source>
        <dbReference type="EMBL" id="KAJ8315909.1"/>
    </source>
</evidence>
<dbReference type="PANTHER" id="PTHR14684:SF2">
    <property type="entry name" value="THIOREDOXIN DOMAIN-CONTAINING PROTEIN 15"/>
    <property type="match status" value="1"/>
</dbReference>
<dbReference type="Gene3D" id="3.40.30.10">
    <property type="entry name" value="Glutaredoxin"/>
    <property type="match status" value="1"/>
</dbReference>
<keyword evidence="2" id="KW-0812">Transmembrane</keyword>
<feature type="chain" id="PRO_5045750256" description="Thioredoxin domain-containing protein" evidence="3">
    <location>
        <begin position="22"/>
        <end position="382"/>
    </location>
</feature>
<dbReference type="PROSITE" id="PS51352">
    <property type="entry name" value="THIOREDOXIN_2"/>
    <property type="match status" value="1"/>
</dbReference>
<name>A0ABQ9FF08_TEGGR</name>
<feature type="region of interest" description="Disordered" evidence="1">
    <location>
        <begin position="147"/>
        <end position="167"/>
    </location>
</feature>
<keyword evidence="2" id="KW-1133">Transmembrane helix</keyword>
<feature type="signal peptide" evidence="3">
    <location>
        <begin position="1"/>
        <end position="21"/>
    </location>
</feature>
<reference evidence="5 6" key="1">
    <citation type="submission" date="2022-12" db="EMBL/GenBank/DDBJ databases">
        <title>Chromosome-level genome of Tegillarca granosa.</title>
        <authorList>
            <person name="Kim J."/>
        </authorList>
    </citation>
    <scope>NUCLEOTIDE SEQUENCE [LARGE SCALE GENOMIC DNA]</scope>
    <source>
        <strain evidence="5">Teg-2019</strain>
        <tissue evidence="5">Adductor muscle</tissue>
    </source>
</reference>
<dbReference type="Pfam" id="PF00085">
    <property type="entry name" value="Thioredoxin"/>
    <property type="match status" value="1"/>
</dbReference>
<proteinExistence type="predicted"/>
<evidence type="ECO:0000256" key="2">
    <source>
        <dbReference type="SAM" id="Phobius"/>
    </source>
</evidence>
<feature type="compositionally biased region" description="Polar residues" evidence="1">
    <location>
        <begin position="155"/>
        <end position="167"/>
    </location>
</feature>
<dbReference type="SUPFAM" id="SSF52833">
    <property type="entry name" value="Thioredoxin-like"/>
    <property type="match status" value="1"/>
</dbReference>
<keyword evidence="6" id="KW-1185">Reference proteome</keyword>
<dbReference type="InterPro" id="IPR036249">
    <property type="entry name" value="Thioredoxin-like_sf"/>
</dbReference>
<dbReference type="EMBL" id="JARBDR010000332">
    <property type="protein sequence ID" value="KAJ8315909.1"/>
    <property type="molecule type" value="Genomic_DNA"/>
</dbReference>
<evidence type="ECO:0000313" key="6">
    <source>
        <dbReference type="Proteomes" id="UP001217089"/>
    </source>
</evidence>
<comment type="caution">
    <text evidence="5">The sequence shown here is derived from an EMBL/GenBank/DDBJ whole genome shotgun (WGS) entry which is preliminary data.</text>
</comment>
<dbReference type="Proteomes" id="UP001217089">
    <property type="component" value="Unassembled WGS sequence"/>
</dbReference>
<dbReference type="InterPro" id="IPR013766">
    <property type="entry name" value="Thioredoxin_domain"/>
</dbReference>
<sequence>MGFKRVLGLIFLLTLLISVLSDDKLEEKNQENIVDIANRVVYDAEKDIKHNTERRLGEQEKLQHNVEDQGRQLNAGEDIKTENFIDMNLMEKSVSDLNDNKEELVNKQQSTDTESLKETENKQNYFSFGNILRSIVDPVLDEFDKHAKKDKKSENINQRTSLLPNDTINSLPTNLSSNITNEGQLETLNKTDKKTKFQCHGRNVTNTTATTIETPQVKIVNNTVLLNMLNFDGNEISDCILVMFFAPWCHFCAETAPNYNALARAFPQLDVVAVDAAQFSNLNARFGTVSVPNILLFHNSKAVVRFNQTYRSFNNLATFVKNITGLNPNTTLNVTDEDYIGPLPSVPTADVDYLLWLSWIFVIICSGFMFVQSSYGQQWINR</sequence>
<protein>
    <recommendedName>
        <fullName evidence="4">Thioredoxin domain-containing protein</fullName>
    </recommendedName>
</protein>
<keyword evidence="3" id="KW-0732">Signal</keyword>